<dbReference type="Gene3D" id="3.50.50.60">
    <property type="entry name" value="FAD/NAD(P)-binding domain"/>
    <property type="match status" value="1"/>
</dbReference>
<dbReference type="Pfam" id="PF01266">
    <property type="entry name" value="DAO"/>
    <property type="match status" value="1"/>
</dbReference>
<comment type="cofactor">
    <cofactor evidence="1">
        <name>FAD</name>
        <dbReference type="ChEBI" id="CHEBI:57692"/>
    </cofactor>
</comment>
<dbReference type="PANTHER" id="PTHR43104">
    <property type="entry name" value="L-2-HYDROXYGLUTARATE DEHYDROGENASE, MITOCHONDRIAL"/>
    <property type="match status" value="1"/>
</dbReference>
<comment type="similarity">
    <text evidence="5">Belongs to the L2HGDH family.</text>
</comment>
<keyword evidence="2" id="KW-0285">Flavoprotein</keyword>
<dbReference type="GO" id="GO:0003973">
    <property type="term" value="F:(S)-2-hydroxy-acid oxidase activity"/>
    <property type="evidence" value="ECO:0007669"/>
    <property type="project" value="UniProtKB-EC"/>
</dbReference>
<name>A0A446CRG6_9BURK</name>
<evidence type="ECO:0000256" key="5">
    <source>
        <dbReference type="ARBA" id="ARBA00037941"/>
    </source>
</evidence>
<accession>A0A446CRG6</accession>
<proteinExistence type="inferred from homology"/>
<sequence length="373" mass="40036">MEHIDCVVIGAGVVGLAIARELAASGREVVILEEENAFGTHTSSRNSEVMHAGISYPAGTWKARLCRPGNAMLARYCAEHGIAHQRPGKLLLAVDAEEEDKLDLYLSQARASGVDDLRPVSQGELRELEPALTGRKALFSPSTGIIDAHGLMLSLLGEAQQHGAALALCSPVMAGRATSGGIELEIGGAQAMRIRASLAINAAGLRAADIAASIDGIARQAVPKVHYAIGHYFTLRGPNPFRHLVYPVARSSWQRVHVTLDLAGQCKFGPDLQWRDQVDYRFDETRAADFYRGVRRYYPALADGDLVPGYTGIRPRLAGPDEPLTLSNGDFCFQTAREHGVSGLINLLGIESPGLTSCLAIARQVRLLAQSAD</sequence>
<organism evidence="7 8">
    <name type="scientific">Achromobacter agilis</name>
    <dbReference type="NCBI Taxonomy" id="1353888"/>
    <lineage>
        <taxon>Bacteria</taxon>
        <taxon>Pseudomonadati</taxon>
        <taxon>Pseudomonadota</taxon>
        <taxon>Betaproteobacteria</taxon>
        <taxon>Burkholderiales</taxon>
        <taxon>Alcaligenaceae</taxon>
        <taxon>Achromobacter</taxon>
    </lineage>
</organism>
<dbReference type="Proteomes" id="UP000289184">
    <property type="component" value="Unassembled WGS sequence"/>
</dbReference>
<evidence type="ECO:0000313" key="8">
    <source>
        <dbReference type="Proteomes" id="UP000289184"/>
    </source>
</evidence>
<dbReference type="PANTHER" id="PTHR43104:SF4">
    <property type="entry name" value="L-2-HYDROXYGLUTARATE DEHYDROGENASE, MITOCHONDRIAL"/>
    <property type="match status" value="1"/>
</dbReference>
<dbReference type="Gene3D" id="3.30.9.10">
    <property type="entry name" value="D-Amino Acid Oxidase, subunit A, domain 2"/>
    <property type="match status" value="1"/>
</dbReference>
<evidence type="ECO:0000313" key="7">
    <source>
        <dbReference type="EMBL" id="SSW70456.1"/>
    </source>
</evidence>
<dbReference type="AlphaFoldDB" id="A0A446CRG6"/>
<evidence type="ECO:0000256" key="2">
    <source>
        <dbReference type="ARBA" id="ARBA00022630"/>
    </source>
</evidence>
<evidence type="ECO:0000256" key="1">
    <source>
        <dbReference type="ARBA" id="ARBA00001974"/>
    </source>
</evidence>
<evidence type="ECO:0000259" key="6">
    <source>
        <dbReference type="Pfam" id="PF01266"/>
    </source>
</evidence>
<reference evidence="7 8" key="1">
    <citation type="submission" date="2018-07" db="EMBL/GenBank/DDBJ databases">
        <authorList>
            <person name="Peeters C."/>
        </authorList>
    </citation>
    <scope>NUCLEOTIDE SEQUENCE [LARGE SCALE GENOMIC DNA]</scope>
    <source>
        <strain evidence="7 8">LMG 3411</strain>
    </source>
</reference>
<dbReference type="OrthoDB" id="9801699at2"/>
<evidence type="ECO:0000256" key="4">
    <source>
        <dbReference type="ARBA" id="ARBA00023002"/>
    </source>
</evidence>
<feature type="domain" description="FAD dependent oxidoreductase" evidence="6">
    <location>
        <begin position="5"/>
        <end position="365"/>
    </location>
</feature>
<evidence type="ECO:0000256" key="3">
    <source>
        <dbReference type="ARBA" id="ARBA00022827"/>
    </source>
</evidence>
<dbReference type="SUPFAM" id="SSF51905">
    <property type="entry name" value="FAD/NAD(P)-binding domain"/>
    <property type="match status" value="1"/>
</dbReference>
<dbReference type="GO" id="GO:0047545">
    <property type="term" value="F:(S)-2-hydroxyglutarate dehydrogenase activity"/>
    <property type="evidence" value="ECO:0007669"/>
    <property type="project" value="TreeGrafter"/>
</dbReference>
<dbReference type="EMBL" id="UFQB01000024">
    <property type="protein sequence ID" value="SSW70456.1"/>
    <property type="molecule type" value="Genomic_DNA"/>
</dbReference>
<gene>
    <name evidence="7" type="primary">lhgO_2</name>
    <name evidence="7" type="ORF">AGI3411_04625</name>
</gene>
<dbReference type="InterPro" id="IPR036188">
    <property type="entry name" value="FAD/NAD-bd_sf"/>
</dbReference>
<keyword evidence="3" id="KW-0274">FAD</keyword>
<keyword evidence="8" id="KW-1185">Reference proteome</keyword>
<dbReference type="InterPro" id="IPR006076">
    <property type="entry name" value="FAD-dep_OxRdtase"/>
</dbReference>
<protein>
    <submittedName>
        <fullName evidence="7">L-2-hydroxyglutarate oxidase LhgO</fullName>
        <ecNumber evidence="7">1.1.3.15</ecNumber>
    </submittedName>
</protein>
<keyword evidence="4 7" id="KW-0560">Oxidoreductase</keyword>
<dbReference type="EC" id="1.1.3.15" evidence="7"/>
<dbReference type="RefSeq" id="WP_129529701.1">
    <property type="nucleotide sequence ID" value="NZ_UFQB01000024.1"/>
</dbReference>